<evidence type="ECO:0000256" key="1">
    <source>
        <dbReference type="ARBA" id="ARBA00004370"/>
    </source>
</evidence>
<evidence type="ECO:0000259" key="5">
    <source>
        <dbReference type="Pfam" id="PF01094"/>
    </source>
</evidence>
<sequence length="136" mass="15500">MYPTFARTRPPDTQISKSVASLLLSFGWMKVAFLYSTTQDRNFKEVSRTIIQTLDGIGIEVRYLGTWPETYHYGYGENPFDELVENSYMNARKETCTISSPVFATDFVSNSLRPPCGGRGKRDVQYRMSGAHYPMS</sequence>
<accession>A0AAV4UFM7</accession>
<dbReference type="GO" id="GO:0016020">
    <property type="term" value="C:membrane"/>
    <property type="evidence" value="ECO:0007669"/>
    <property type="project" value="UniProtKB-SubCell"/>
</dbReference>
<comment type="caution">
    <text evidence="6">The sequence shown here is derived from an EMBL/GenBank/DDBJ whole genome shotgun (WGS) entry which is preliminary data.</text>
</comment>
<protein>
    <submittedName>
        <fullName evidence="6">ANF_receptor domain-containing protein</fullName>
    </submittedName>
</protein>
<dbReference type="Pfam" id="PF01094">
    <property type="entry name" value="ANF_receptor"/>
    <property type="match status" value="1"/>
</dbReference>
<keyword evidence="2" id="KW-0812">Transmembrane</keyword>
<keyword evidence="7" id="KW-1185">Reference proteome</keyword>
<organism evidence="6 7">
    <name type="scientific">Caerostris extrusa</name>
    <name type="common">Bark spider</name>
    <name type="synonym">Caerostris bankana</name>
    <dbReference type="NCBI Taxonomy" id="172846"/>
    <lineage>
        <taxon>Eukaryota</taxon>
        <taxon>Metazoa</taxon>
        <taxon>Ecdysozoa</taxon>
        <taxon>Arthropoda</taxon>
        <taxon>Chelicerata</taxon>
        <taxon>Arachnida</taxon>
        <taxon>Araneae</taxon>
        <taxon>Araneomorphae</taxon>
        <taxon>Entelegynae</taxon>
        <taxon>Araneoidea</taxon>
        <taxon>Araneidae</taxon>
        <taxon>Caerostris</taxon>
    </lineage>
</organism>
<keyword evidence="4" id="KW-0472">Membrane</keyword>
<dbReference type="InterPro" id="IPR028082">
    <property type="entry name" value="Peripla_BP_I"/>
</dbReference>
<gene>
    <name evidence="6" type="primary">AVEN_57130_1</name>
    <name evidence="6" type="ORF">CEXT_591461</name>
</gene>
<comment type="subcellular location">
    <subcellularLocation>
        <location evidence="1">Membrane</location>
    </subcellularLocation>
</comment>
<evidence type="ECO:0000313" key="7">
    <source>
        <dbReference type="Proteomes" id="UP001054945"/>
    </source>
</evidence>
<evidence type="ECO:0000256" key="2">
    <source>
        <dbReference type="ARBA" id="ARBA00022692"/>
    </source>
</evidence>
<feature type="domain" description="Receptor ligand binding region" evidence="5">
    <location>
        <begin position="2"/>
        <end position="69"/>
    </location>
</feature>
<dbReference type="EMBL" id="BPLR01012777">
    <property type="protein sequence ID" value="GIY56551.1"/>
    <property type="molecule type" value="Genomic_DNA"/>
</dbReference>
<dbReference type="AlphaFoldDB" id="A0AAV4UFM7"/>
<reference evidence="6 7" key="1">
    <citation type="submission" date="2021-06" db="EMBL/GenBank/DDBJ databases">
        <title>Caerostris extrusa draft genome.</title>
        <authorList>
            <person name="Kono N."/>
            <person name="Arakawa K."/>
        </authorList>
    </citation>
    <scope>NUCLEOTIDE SEQUENCE [LARGE SCALE GENOMIC DNA]</scope>
</reference>
<evidence type="ECO:0000313" key="6">
    <source>
        <dbReference type="EMBL" id="GIY56551.1"/>
    </source>
</evidence>
<dbReference type="Gene3D" id="3.40.50.2300">
    <property type="match status" value="1"/>
</dbReference>
<proteinExistence type="predicted"/>
<evidence type="ECO:0000256" key="4">
    <source>
        <dbReference type="ARBA" id="ARBA00023136"/>
    </source>
</evidence>
<dbReference type="Proteomes" id="UP001054945">
    <property type="component" value="Unassembled WGS sequence"/>
</dbReference>
<keyword evidence="3" id="KW-1133">Transmembrane helix</keyword>
<evidence type="ECO:0000256" key="3">
    <source>
        <dbReference type="ARBA" id="ARBA00022989"/>
    </source>
</evidence>
<name>A0AAV4UFM7_CAEEX</name>
<dbReference type="InterPro" id="IPR001828">
    <property type="entry name" value="ANF_lig-bd_rcpt"/>
</dbReference>
<dbReference type="SUPFAM" id="SSF53822">
    <property type="entry name" value="Periplasmic binding protein-like I"/>
    <property type="match status" value="1"/>
</dbReference>